<proteinExistence type="predicted"/>
<gene>
    <name evidence="1" type="ORF">K3G42_005951</name>
</gene>
<organism evidence="1 2">
    <name type="scientific">Sphaerodactylus townsendi</name>
    <dbReference type="NCBI Taxonomy" id="933632"/>
    <lineage>
        <taxon>Eukaryota</taxon>
        <taxon>Metazoa</taxon>
        <taxon>Chordata</taxon>
        <taxon>Craniata</taxon>
        <taxon>Vertebrata</taxon>
        <taxon>Euteleostomi</taxon>
        <taxon>Lepidosauria</taxon>
        <taxon>Squamata</taxon>
        <taxon>Bifurcata</taxon>
        <taxon>Gekkota</taxon>
        <taxon>Sphaerodactylidae</taxon>
        <taxon>Sphaerodactylus</taxon>
    </lineage>
</organism>
<dbReference type="Proteomes" id="UP000827872">
    <property type="component" value="Linkage Group LG07"/>
</dbReference>
<protein>
    <submittedName>
        <fullName evidence="1">Uncharacterized protein</fullName>
    </submittedName>
</protein>
<reference evidence="1" key="1">
    <citation type="submission" date="2021-08" db="EMBL/GenBank/DDBJ databases">
        <title>The first chromosome-level gecko genome reveals the dynamic sex chromosomes of Neotropical dwarf geckos (Sphaerodactylidae: Sphaerodactylus).</title>
        <authorList>
            <person name="Pinto B.J."/>
            <person name="Keating S.E."/>
            <person name="Gamble T."/>
        </authorList>
    </citation>
    <scope>NUCLEOTIDE SEQUENCE</scope>
    <source>
        <strain evidence="1">TG3544</strain>
    </source>
</reference>
<accession>A0ACB8EPK7</accession>
<comment type="caution">
    <text evidence="1">The sequence shown here is derived from an EMBL/GenBank/DDBJ whole genome shotgun (WGS) entry which is preliminary data.</text>
</comment>
<name>A0ACB8EPK7_9SAUR</name>
<keyword evidence="2" id="KW-1185">Reference proteome</keyword>
<sequence>MACFRLQCAKLPQVEVPNREIQIWRAQDKLRQKASAYVKEHLLGIQINEREELNERKRLHRLVRKRVNAELQGFLAETEERRERLRDLLEKEEMGYIAEMESLEETTENRKNKMLAKAKLLRENREDERQKLVAEKREQQFRVTCEELRTQWSKKHLLEVCEDRLAQLALKEELKKQRDQEEATFLALWEEDRLAKEKRAAEDERKRSTRNDDMLNMLRTQRAAAEAQRKEEQRLKDEEAKYMEEERLLRKLEDERAEIERRRKLRACGDMLQASMREKMTRLNQTRQEELALETKVLEHILGQGQEDLEEQKRRKVRP</sequence>
<evidence type="ECO:0000313" key="1">
    <source>
        <dbReference type="EMBL" id="KAH7994421.1"/>
    </source>
</evidence>
<dbReference type="EMBL" id="CM037620">
    <property type="protein sequence ID" value="KAH7994421.1"/>
    <property type="molecule type" value="Genomic_DNA"/>
</dbReference>
<evidence type="ECO:0000313" key="2">
    <source>
        <dbReference type="Proteomes" id="UP000827872"/>
    </source>
</evidence>